<dbReference type="InterPro" id="IPR046373">
    <property type="entry name" value="Acyl-CoA_Oxase/DH_mid-dom_sf"/>
</dbReference>
<dbReference type="Pfam" id="PF11794">
    <property type="entry name" value="HpaB_N"/>
    <property type="match status" value="1"/>
</dbReference>
<name>A0A3M8CXY7_9BACL</name>
<keyword evidence="8" id="KW-1185">Reference proteome</keyword>
<reference evidence="7 8" key="1">
    <citation type="submission" date="2018-10" db="EMBL/GenBank/DDBJ databases">
        <title>Phylogenomics of Brevibacillus.</title>
        <authorList>
            <person name="Dunlap C."/>
        </authorList>
    </citation>
    <scope>NUCLEOTIDE SEQUENCE [LARGE SCALE GENOMIC DNA]</scope>
    <source>
        <strain evidence="7 8">JCM 15774</strain>
    </source>
</reference>
<protein>
    <submittedName>
        <fullName evidence="7">4-hydroxyphenylacetate 3-hydroxylase</fullName>
    </submittedName>
</protein>
<evidence type="ECO:0000313" key="8">
    <source>
        <dbReference type="Proteomes" id="UP000269573"/>
    </source>
</evidence>
<keyword evidence="1" id="KW-0285">Flavoprotein</keyword>
<feature type="binding site" evidence="4">
    <location>
        <position position="191"/>
    </location>
    <ligand>
        <name>FAD</name>
        <dbReference type="ChEBI" id="CHEBI:57692"/>
    </ligand>
</feature>
<evidence type="ECO:0000256" key="1">
    <source>
        <dbReference type="ARBA" id="ARBA00022630"/>
    </source>
</evidence>
<dbReference type="PANTHER" id="PTHR36117:SF3">
    <property type="entry name" value="4-HYDROXYPHENYLACETATE 3-MONOOXYGENASE-RELATED"/>
    <property type="match status" value="1"/>
</dbReference>
<dbReference type="GO" id="GO:0016627">
    <property type="term" value="F:oxidoreductase activity, acting on the CH-CH group of donors"/>
    <property type="evidence" value="ECO:0007669"/>
    <property type="project" value="InterPro"/>
</dbReference>
<keyword evidence="2 4" id="KW-0274">FAD</keyword>
<proteinExistence type="predicted"/>
<dbReference type="Proteomes" id="UP000269573">
    <property type="component" value="Unassembled WGS sequence"/>
</dbReference>
<dbReference type="InterPro" id="IPR036250">
    <property type="entry name" value="AcylCo_DH-like_C"/>
</dbReference>
<dbReference type="PANTHER" id="PTHR36117">
    <property type="entry name" value="4-HYDROXYPHENYLACETATE 3-MONOOXYGENASE-RELATED"/>
    <property type="match status" value="1"/>
</dbReference>
<dbReference type="RefSeq" id="WP_122926064.1">
    <property type="nucleotide sequence ID" value="NZ_RHHU01000017.1"/>
</dbReference>
<dbReference type="InterPro" id="IPR004925">
    <property type="entry name" value="HpaB/PvcC/4-BUDH"/>
</dbReference>
<dbReference type="PIRSF" id="PIRSF000331">
    <property type="entry name" value="HpaA_HpaB"/>
    <property type="match status" value="1"/>
</dbReference>
<feature type="binding site" evidence="4">
    <location>
        <begin position="148"/>
        <end position="150"/>
    </location>
    <ligand>
        <name>FAD</name>
        <dbReference type="ChEBI" id="CHEBI:57692"/>
    </ligand>
</feature>
<keyword evidence="3" id="KW-0560">Oxidoreductase</keyword>
<dbReference type="Gene3D" id="1.20.140.10">
    <property type="entry name" value="Butyryl-CoA Dehydrogenase, subunit A, domain 3"/>
    <property type="match status" value="1"/>
</dbReference>
<evidence type="ECO:0000256" key="4">
    <source>
        <dbReference type="PIRSR" id="PIRSR000331-2"/>
    </source>
</evidence>
<dbReference type="InterPro" id="IPR024674">
    <property type="entry name" value="HpaB/PvcC/4-BUDH_N"/>
</dbReference>
<dbReference type="InterPro" id="IPR024719">
    <property type="entry name" value="HpaB/PvcC/4-BUDH_C"/>
</dbReference>
<feature type="domain" description="HpaB/PvcC/4-BUDH C-terminal" evidence="5">
    <location>
        <begin position="288"/>
        <end position="479"/>
    </location>
</feature>
<dbReference type="Pfam" id="PF03241">
    <property type="entry name" value="HpaB"/>
    <property type="match status" value="1"/>
</dbReference>
<evidence type="ECO:0000256" key="3">
    <source>
        <dbReference type="ARBA" id="ARBA00023002"/>
    </source>
</evidence>
<evidence type="ECO:0000259" key="5">
    <source>
        <dbReference type="Pfam" id="PF03241"/>
    </source>
</evidence>
<gene>
    <name evidence="7" type="ORF">EDM59_24815</name>
</gene>
<organism evidence="7 8">
    <name type="scientific">Brevibacillus nitrificans</name>
    <dbReference type="NCBI Taxonomy" id="651560"/>
    <lineage>
        <taxon>Bacteria</taxon>
        <taxon>Bacillati</taxon>
        <taxon>Bacillota</taxon>
        <taxon>Bacilli</taxon>
        <taxon>Bacillales</taxon>
        <taxon>Paenibacillaceae</taxon>
        <taxon>Brevibacillus</taxon>
    </lineage>
</organism>
<dbReference type="EMBL" id="RHHU01000017">
    <property type="protein sequence ID" value="RNB80553.1"/>
    <property type="molecule type" value="Genomic_DNA"/>
</dbReference>
<feature type="binding site" evidence="4">
    <location>
        <begin position="154"/>
        <end position="157"/>
    </location>
    <ligand>
        <name>FAD</name>
        <dbReference type="ChEBI" id="CHEBI:57692"/>
    </ligand>
</feature>
<dbReference type="Gene3D" id="2.40.110.10">
    <property type="entry name" value="Butyryl-CoA Dehydrogenase, subunit A, domain 2"/>
    <property type="match status" value="1"/>
</dbReference>
<dbReference type="SUPFAM" id="SSF56645">
    <property type="entry name" value="Acyl-CoA dehydrogenase NM domain-like"/>
    <property type="match status" value="1"/>
</dbReference>
<dbReference type="SUPFAM" id="SSF47203">
    <property type="entry name" value="Acyl-CoA dehydrogenase C-terminal domain-like"/>
    <property type="match status" value="1"/>
</dbReference>
<sequence length="491" mass="55828">MGIRTGQQYKEGLRSPREVYINGERVTDVTQYPAFRRPIEAIAKLYDMKHDPRHQATLTFPSPTTGDLCDICFMPPKNAEELGKKTAAYKLFAKSTYGVMGRSPEFMNAHIMGIAESSKFFGKWGQQFEDNMNRYFEYVRENDLFLTHALGTPQIDRSKASHEQRDLFLHLGVKEETEEGIIVRGAKQLATMGPITDELLVFPNGRAFKEGDERYCMAFAIPVSTPGLKMLCRQPFVPNDDRNVYDHPFSSRFEENDAMVVFDDVLVPWERVFFYNNIEAANTMRFNADVSIHATHQATVRKLVKFGMAAAIASKLTDSVKTNVFPQVAERVGIIIAMLKSHESALFAAEQCGEYNDNGNWRPNKDFLEAQNILYSKNNEVIVDLIKQMGAAGLMLTPSGSDFFGPESENFQYYFSGANSDGFHRVQIAKMAWDFFGDAATQRLLHYERFYIGDPMFYAAGYSNRANIREWLDLTDELLAQGREQFSAKVQ</sequence>
<dbReference type="InterPro" id="IPR009100">
    <property type="entry name" value="AcylCoA_DH/oxidase_NM_dom_sf"/>
</dbReference>
<evidence type="ECO:0000313" key="7">
    <source>
        <dbReference type="EMBL" id="RNB80553.1"/>
    </source>
</evidence>
<accession>A0A3M8CXY7</accession>
<dbReference type="Gene3D" id="1.10.3140.10">
    <property type="entry name" value="4-hydroxybutyryl-coa dehydratase, domain 1"/>
    <property type="match status" value="1"/>
</dbReference>
<comment type="caution">
    <text evidence="7">The sequence shown here is derived from an EMBL/GenBank/DDBJ whole genome shotgun (WGS) entry which is preliminary data.</text>
</comment>
<dbReference type="AlphaFoldDB" id="A0A3M8CXY7"/>
<feature type="domain" description="HpaB/PvcC/4-BUDH N-terminal" evidence="6">
    <location>
        <begin position="5"/>
        <end position="273"/>
    </location>
</feature>
<evidence type="ECO:0000259" key="6">
    <source>
        <dbReference type="Pfam" id="PF11794"/>
    </source>
</evidence>
<evidence type="ECO:0000256" key="2">
    <source>
        <dbReference type="ARBA" id="ARBA00022827"/>
    </source>
</evidence>